<dbReference type="SUPFAM" id="SSF56672">
    <property type="entry name" value="DNA/RNA polymerases"/>
    <property type="match status" value="1"/>
</dbReference>
<dbReference type="EMBL" id="BAABME010003285">
    <property type="protein sequence ID" value="GAA0158213.1"/>
    <property type="molecule type" value="Genomic_DNA"/>
</dbReference>
<name>A0AAV3Q3U6_LITER</name>
<sequence>MLVKSKERGHHLENLKETFKQLCAYNYKDVQKLTGCLVALSRFISKSGERNLPFFKNSRRASKKTFLWDEECAHSFDELKEYLGSPKLLS</sequence>
<evidence type="ECO:0000313" key="2">
    <source>
        <dbReference type="Proteomes" id="UP001454036"/>
    </source>
</evidence>
<evidence type="ECO:0000313" key="1">
    <source>
        <dbReference type="EMBL" id="GAA0158213.1"/>
    </source>
</evidence>
<accession>A0AAV3Q3U6</accession>
<dbReference type="Proteomes" id="UP001454036">
    <property type="component" value="Unassembled WGS sequence"/>
</dbReference>
<dbReference type="AlphaFoldDB" id="A0AAV3Q3U6"/>
<organism evidence="1 2">
    <name type="scientific">Lithospermum erythrorhizon</name>
    <name type="common">Purple gromwell</name>
    <name type="synonym">Lithospermum officinale var. erythrorhizon</name>
    <dbReference type="NCBI Taxonomy" id="34254"/>
    <lineage>
        <taxon>Eukaryota</taxon>
        <taxon>Viridiplantae</taxon>
        <taxon>Streptophyta</taxon>
        <taxon>Embryophyta</taxon>
        <taxon>Tracheophyta</taxon>
        <taxon>Spermatophyta</taxon>
        <taxon>Magnoliopsida</taxon>
        <taxon>eudicotyledons</taxon>
        <taxon>Gunneridae</taxon>
        <taxon>Pentapetalae</taxon>
        <taxon>asterids</taxon>
        <taxon>lamiids</taxon>
        <taxon>Boraginales</taxon>
        <taxon>Boraginaceae</taxon>
        <taxon>Boraginoideae</taxon>
        <taxon>Lithospermeae</taxon>
        <taxon>Lithospermum</taxon>
    </lineage>
</organism>
<comment type="caution">
    <text evidence="1">The sequence shown here is derived from an EMBL/GenBank/DDBJ whole genome shotgun (WGS) entry which is preliminary data.</text>
</comment>
<proteinExistence type="predicted"/>
<reference evidence="1 2" key="1">
    <citation type="submission" date="2024-01" db="EMBL/GenBank/DDBJ databases">
        <title>The complete chloroplast genome sequence of Lithospermum erythrorhizon: insights into the phylogenetic relationship among Boraginaceae species and the maternal lineages of purple gromwells.</title>
        <authorList>
            <person name="Okada T."/>
            <person name="Watanabe K."/>
        </authorList>
    </citation>
    <scope>NUCLEOTIDE SEQUENCE [LARGE SCALE GENOMIC DNA]</scope>
</reference>
<keyword evidence="2" id="KW-1185">Reference proteome</keyword>
<dbReference type="Gene3D" id="3.30.70.270">
    <property type="match status" value="1"/>
</dbReference>
<dbReference type="InterPro" id="IPR043128">
    <property type="entry name" value="Rev_trsase/Diguanyl_cyclase"/>
</dbReference>
<dbReference type="InterPro" id="IPR043502">
    <property type="entry name" value="DNA/RNA_pol_sf"/>
</dbReference>
<gene>
    <name evidence="1" type="ORF">LIER_15300</name>
</gene>
<protein>
    <submittedName>
        <fullName evidence="1">Uncharacterized protein</fullName>
    </submittedName>
</protein>